<dbReference type="Proteomes" id="UP000640583">
    <property type="component" value="Unassembled WGS sequence"/>
</dbReference>
<sequence length="94" mass="10546">MKRFFSILSVPFVLSACTMTEGPLTEAGYIRELPEQVTALAAPWQDLTMVRLNPEDSCYWYRHQGPVEATMIPLRSVRGGKICVQRDDATPVTS</sequence>
<dbReference type="AlphaFoldDB" id="A0A8J7IL83"/>
<dbReference type="RefSeq" id="WP_228850147.1">
    <property type="nucleotide sequence ID" value="NZ_JADCKQ010000020.1"/>
</dbReference>
<dbReference type="PROSITE" id="PS51257">
    <property type="entry name" value="PROKAR_LIPOPROTEIN"/>
    <property type="match status" value="1"/>
</dbReference>
<comment type="caution">
    <text evidence="1">The sequence shown here is derived from an EMBL/GenBank/DDBJ whole genome shotgun (WGS) entry which is preliminary data.</text>
</comment>
<dbReference type="EMBL" id="JADCKQ010000020">
    <property type="protein sequence ID" value="MBI1495443.1"/>
    <property type="molecule type" value="Genomic_DNA"/>
</dbReference>
<keyword evidence="2" id="KW-1185">Reference proteome</keyword>
<evidence type="ECO:0008006" key="3">
    <source>
        <dbReference type="Google" id="ProtNLM"/>
    </source>
</evidence>
<organism evidence="1 2">
    <name type="scientific">Halocynthiibacter styelae</name>
    <dbReference type="NCBI Taxonomy" id="2761955"/>
    <lineage>
        <taxon>Bacteria</taxon>
        <taxon>Pseudomonadati</taxon>
        <taxon>Pseudomonadota</taxon>
        <taxon>Alphaproteobacteria</taxon>
        <taxon>Rhodobacterales</taxon>
        <taxon>Paracoccaceae</taxon>
        <taxon>Halocynthiibacter</taxon>
    </lineage>
</organism>
<evidence type="ECO:0000313" key="2">
    <source>
        <dbReference type="Proteomes" id="UP000640583"/>
    </source>
</evidence>
<gene>
    <name evidence="1" type="ORF">H1D41_17520</name>
</gene>
<name>A0A8J7IL83_9RHOB</name>
<proteinExistence type="predicted"/>
<evidence type="ECO:0000313" key="1">
    <source>
        <dbReference type="EMBL" id="MBI1495443.1"/>
    </source>
</evidence>
<protein>
    <recommendedName>
        <fullName evidence="3">Lipoprotein</fullName>
    </recommendedName>
</protein>
<accession>A0A8J7IL83</accession>
<reference evidence="1" key="1">
    <citation type="submission" date="2020-10" db="EMBL/GenBank/DDBJ databases">
        <title>Paenihalocynthiibacter styelae gen. nov., sp. nov., isolated from stalked sea squirt Styela clava.</title>
        <authorList>
            <person name="Kim Y.-O."/>
            <person name="Yoon J.-H."/>
        </authorList>
    </citation>
    <scope>NUCLEOTIDE SEQUENCE</scope>
    <source>
        <strain evidence="1">MYP1-1</strain>
    </source>
</reference>